<evidence type="ECO:0000313" key="4">
    <source>
        <dbReference type="Proteomes" id="UP000010797"/>
    </source>
</evidence>
<dbReference type="EMBL" id="CP003344">
    <property type="protein sequence ID" value="AGA68977.1"/>
    <property type="molecule type" value="Genomic_DNA"/>
</dbReference>
<dbReference type="Gene3D" id="3.90.550.10">
    <property type="entry name" value="Spore Coat Polysaccharide Biosynthesis Protein SpsA, Chain A"/>
    <property type="match status" value="1"/>
</dbReference>
<dbReference type="PANTHER" id="PTHR43179:SF7">
    <property type="entry name" value="RHAMNOSYLTRANSFERASE WBBL"/>
    <property type="match status" value="1"/>
</dbReference>
<sequence length="313" mass="35992">MDLSIVIVNWNSAELLLKCLISMEKWLDDLTYEVFVVDNCSNETDIAMLRNEIQPRFPRVNISYNTTNIGFGRANNQILHCCSGKYTLFLNPDTCFISTGMRELLTTFEEDGIGLVSCKLLKGDHTVQLSCFHFPHLWRIVANSLLLSKLLPVTRRRMFSYGIADQTKSLRPDWVLGAFMVLPTTVIRRVGGFDPAIFMYGEDMELCYQVRKIGLEVCYVPDFAVIHYGGCSWRKAWSEARKEAKVHKAILYFYHKHRSRGLGAAVRVVFALGALIRIIIYAFRSIIPRDLKQSSKEIKTQWLILLAQFRSEF</sequence>
<evidence type="ECO:0000256" key="1">
    <source>
        <dbReference type="SAM" id="Phobius"/>
    </source>
</evidence>
<dbReference type="HOGENOM" id="CLU_023845_0_1_9"/>
<evidence type="ECO:0000259" key="2">
    <source>
        <dbReference type="Pfam" id="PF00535"/>
    </source>
</evidence>
<dbReference type="Proteomes" id="UP000010797">
    <property type="component" value="Chromosome"/>
</dbReference>
<dbReference type="PANTHER" id="PTHR43179">
    <property type="entry name" value="RHAMNOSYLTRANSFERASE WBBL"/>
    <property type="match status" value="1"/>
</dbReference>
<keyword evidence="4" id="KW-1185">Reference proteome</keyword>
<organism evidence="3 4">
    <name type="scientific">Desulfitobacterium dichloroeliminans (strain LMG P-21439 / DCA1)</name>
    <dbReference type="NCBI Taxonomy" id="871963"/>
    <lineage>
        <taxon>Bacteria</taxon>
        <taxon>Bacillati</taxon>
        <taxon>Bacillota</taxon>
        <taxon>Clostridia</taxon>
        <taxon>Eubacteriales</taxon>
        <taxon>Desulfitobacteriaceae</taxon>
        <taxon>Desulfitobacterium</taxon>
    </lineage>
</organism>
<dbReference type="STRING" id="871963.Desdi_1482"/>
<keyword evidence="1" id="KW-0812">Transmembrane</keyword>
<proteinExistence type="predicted"/>
<dbReference type="InterPro" id="IPR001173">
    <property type="entry name" value="Glyco_trans_2-like"/>
</dbReference>
<dbReference type="SUPFAM" id="SSF53448">
    <property type="entry name" value="Nucleotide-diphospho-sugar transferases"/>
    <property type="match status" value="1"/>
</dbReference>
<evidence type="ECO:0000313" key="3">
    <source>
        <dbReference type="EMBL" id="AGA68977.1"/>
    </source>
</evidence>
<dbReference type="eggNOG" id="COG1216">
    <property type="taxonomic scope" value="Bacteria"/>
</dbReference>
<keyword evidence="1" id="KW-0472">Membrane</keyword>
<keyword evidence="1" id="KW-1133">Transmembrane helix</keyword>
<keyword evidence="3" id="KW-0808">Transferase</keyword>
<dbReference type="KEGG" id="ddl:Desdi_1482"/>
<dbReference type="GO" id="GO:0016740">
    <property type="term" value="F:transferase activity"/>
    <property type="evidence" value="ECO:0007669"/>
    <property type="project" value="UniProtKB-KW"/>
</dbReference>
<gene>
    <name evidence="3" type="ordered locus">Desdi_1482</name>
</gene>
<accession>L0F715</accession>
<dbReference type="AlphaFoldDB" id="L0F715"/>
<dbReference type="CDD" id="cd04186">
    <property type="entry name" value="GT_2_like_c"/>
    <property type="match status" value="1"/>
</dbReference>
<feature type="transmembrane region" description="Helical" evidence="1">
    <location>
        <begin position="264"/>
        <end position="283"/>
    </location>
</feature>
<protein>
    <submittedName>
        <fullName evidence="3">Putative glycosyltransferase</fullName>
    </submittedName>
</protein>
<dbReference type="Pfam" id="PF00535">
    <property type="entry name" value="Glycos_transf_2"/>
    <property type="match status" value="1"/>
</dbReference>
<dbReference type="RefSeq" id="WP_015261970.1">
    <property type="nucleotide sequence ID" value="NC_019903.1"/>
</dbReference>
<dbReference type="InterPro" id="IPR029044">
    <property type="entry name" value="Nucleotide-diphossugar_trans"/>
</dbReference>
<reference evidence="4" key="1">
    <citation type="submission" date="2012-02" db="EMBL/GenBank/DDBJ databases">
        <title>Complete sequence of Desulfitobacterium dichloroeliminans LMG P-21439.</title>
        <authorList>
            <person name="Lucas S."/>
            <person name="Han J."/>
            <person name="Lapidus A."/>
            <person name="Cheng J.-F."/>
            <person name="Goodwin L."/>
            <person name="Pitluck S."/>
            <person name="Peters L."/>
            <person name="Ovchinnikova G."/>
            <person name="Teshima H."/>
            <person name="Detter J.C."/>
            <person name="Han C."/>
            <person name="Tapia R."/>
            <person name="Land M."/>
            <person name="Hauser L."/>
            <person name="Kyrpides N."/>
            <person name="Ivanova N."/>
            <person name="Pagani I."/>
            <person name="Kruse T."/>
            <person name="de Vos W.M."/>
            <person name="Boon N."/>
            <person name="Smidt H."/>
            <person name="Woyke T."/>
        </authorList>
    </citation>
    <scope>NUCLEOTIDE SEQUENCE [LARGE SCALE GENOMIC DNA]</scope>
    <source>
        <strain evidence="4">LMG P-21439 / DCA1</strain>
    </source>
</reference>
<feature type="domain" description="Glycosyltransferase 2-like" evidence="2">
    <location>
        <begin position="4"/>
        <end position="121"/>
    </location>
</feature>
<name>L0F715_DESDL</name>